<dbReference type="Pfam" id="PF01712">
    <property type="entry name" value="dNK"/>
    <property type="match status" value="1"/>
</dbReference>
<keyword evidence="3" id="KW-0808">Transferase</keyword>
<keyword evidence="3" id="KW-0418">Kinase</keyword>
<organism evidence="4">
    <name type="scientific">Micromonas pusilla (strain CCMP1545)</name>
    <name type="common">Picoplanktonic green alga</name>
    <dbReference type="NCBI Taxonomy" id="564608"/>
    <lineage>
        <taxon>Eukaryota</taxon>
        <taxon>Viridiplantae</taxon>
        <taxon>Chlorophyta</taxon>
        <taxon>Mamiellophyceae</taxon>
        <taxon>Mamiellales</taxon>
        <taxon>Mamiellaceae</taxon>
        <taxon>Micromonas</taxon>
    </lineage>
</organism>
<dbReference type="Gene3D" id="3.40.50.300">
    <property type="entry name" value="P-loop containing nucleotide triphosphate hydrolases"/>
    <property type="match status" value="1"/>
</dbReference>
<proteinExistence type="predicted"/>
<dbReference type="InterPro" id="IPR050566">
    <property type="entry name" value="Deoxyribonucleoside_kinase"/>
</dbReference>
<dbReference type="EMBL" id="GG663740">
    <property type="protein sequence ID" value="EEH56531.1"/>
    <property type="molecule type" value="Genomic_DNA"/>
</dbReference>
<feature type="compositionally biased region" description="Low complexity" evidence="1">
    <location>
        <begin position="56"/>
        <end position="72"/>
    </location>
</feature>
<dbReference type="GeneID" id="9684533"/>
<dbReference type="RefSeq" id="XP_003059399.1">
    <property type="nucleotide sequence ID" value="XM_003059353.1"/>
</dbReference>
<accession>C1MTX8</accession>
<dbReference type="InterPro" id="IPR031314">
    <property type="entry name" value="DNK_dom"/>
</dbReference>
<keyword evidence="4" id="KW-1185">Reference proteome</keyword>
<evidence type="ECO:0000256" key="1">
    <source>
        <dbReference type="SAM" id="MobiDB-lite"/>
    </source>
</evidence>
<dbReference type="AlphaFoldDB" id="C1MTX8"/>
<dbReference type="GO" id="GO:0019136">
    <property type="term" value="F:deoxynucleoside kinase activity"/>
    <property type="evidence" value="ECO:0007669"/>
    <property type="project" value="TreeGrafter"/>
</dbReference>
<dbReference type="SUPFAM" id="SSF52540">
    <property type="entry name" value="P-loop containing nucleoside triphosphate hydrolases"/>
    <property type="match status" value="1"/>
</dbReference>
<evidence type="ECO:0000259" key="2">
    <source>
        <dbReference type="Pfam" id="PF01712"/>
    </source>
</evidence>
<name>C1MTX8_MICPC</name>
<protein>
    <submittedName>
        <fullName evidence="3">Deoxynucleoside kinase family protein</fullName>
    </submittedName>
</protein>
<dbReference type="STRING" id="564608.C1MTX8"/>
<evidence type="ECO:0000313" key="4">
    <source>
        <dbReference type="Proteomes" id="UP000001876"/>
    </source>
</evidence>
<dbReference type="GO" id="GO:0005737">
    <property type="term" value="C:cytoplasm"/>
    <property type="evidence" value="ECO:0007669"/>
    <property type="project" value="TreeGrafter"/>
</dbReference>
<dbReference type="eggNOG" id="KOG4235">
    <property type="taxonomic scope" value="Eukaryota"/>
</dbReference>
<dbReference type="PANTHER" id="PTHR10513">
    <property type="entry name" value="DEOXYNUCLEOSIDE KINASE"/>
    <property type="match status" value="1"/>
</dbReference>
<dbReference type="InterPro" id="IPR027417">
    <property type="entry name" value="P-loop_NTPase"/>
</dbReference>
<dbReference type="KEGG" id="mpp:MICPUCDRAFT_70647"/>
<dbReference type="OrthoDB" id="567086at2759"/>
<evidence type="ECO:0000313" key="3">
    <source>
        <dbReference type="EMBL" id="EEH56531.1"/>
    </source>
</evidence>
<dbReference type="Proteomes" id="UP000001876">
    <property type="component" value="Unassembled WGS sequence"/>
</dbReference>
<sequence>MLPRAASRAWSASTRSLSPVDAIARRGAFGGVREGGRLVVRSARSARRTPIATFASSSSSSSFSSPSSSSSSRPAVDVDAPRGDRVTLCVEGNISAGKSTFLTNIVRGSASLRAAGTDVLLEPVDQWQNVRPAAESREPPADGEPFNILDAFYADPPRYAYTFQNYVFMTRFLQEAASRDPRSHPEPLRIMERSVFSDRMIFVESVHESGWMSDLELSLFNAWYDPMVAACPNLKPEGFVYLRTSPETCHRRLRRRARGEETGVSLEYLTTLHEKHEGWFLPGGREGIGGVRRGEEGEGGGEGLAAAPASIRDDVAFVDDDRVAALKTTPVLVVEYDDDLDLDADEVAKEALRAKVECFVGYVRERAARRRRSRP</sequence>
<dbReference type="PANTHER" id="PTHR10513:SF35">
    <property type="entry name" value="DEOXYADENOSINE KINASE"/>
    <property type="match status" value="1"/>
</dbReference>
<feature type="region of interest" description="Disordered" evidence="1">
    <location>
        <begin position="55"/>
        <end position="79"/>
    </location>
</feature>
<feature type="domain" description="Deoxynucleoside kinase" evidence="2">
    <location>
        <begin position="88"/>
        <end position="360"/>
    </location>
</feature>
<reference evidence="3 4" key="1">
    <citation type="journal article" date="2009" name="Science">
        <title>Green evolution and dynamic adaptations revealed by genomes of the marine picoeukaryotes Micromonas.</title>
        <authorList>
            <person name="Worden A.Z."/>
            <person name="Lee J.H."/>
            <person name="Mock T."/>
            <person name="Rouze P."/>
            <person name="Simmons M.P."/>
            <person name="Aerts A.L."/>
            <person name="Allen A.E."/>
            <person name="Cuvelier M.L."/>
            <person name="Derelle E."/>
            <person name="Everett M.V."/>
            <person name="Foulon E."/>
            <person name="Grimwood J."/>
            <person name="Gundlach H."/>
            <person name="Henrissat B."/>
            <person name="Napoli C."/>
            <person name="McDonald S.M."/>
            <person name="Parker M.S."/>
            <person name="Rombauts S."/>
            <person name="Salamov A."/>
            <person name="Von Dassow P."/>
            <person name="Badger J.H."/>
            <person name="Coutinho P.M."/>
            <person name="Demir E."/>
            <person name="Dubchak I."/>
            <person name="Gentemann C."/>
            <person name="Eikrem W."/>
            <person name="Gready J.E."/>
            <person name="John U."/>
            <person name="Lanier W."/>
            <person name="Lindquist E.A."/>
            <person name="Lucas S."/>
            <person name="Mayer K.F."/>
            <person name="Moreau H."/>
            <person name="Not F."/>
            <person name="Otillar R."/>
            <person name="Panaud O."/>
            <person name="Pangilinan J."/>
            <person name="Paulsen I."/>
            <person name="Piegu B."/>
            <person name="Poliakov A."/>
            <person name="Robbens S."/>
            <person name="Schmutz J."/>
            <person name="Toulza E."/>
            <person name="Wyss T."/>
            <person name="Zelensky A."/>
            <person name="Zhou K."/>
            <person name="Armbrust E.V."/>
            <person name="Bhattacharya D."/>
            <person name="Goodenough U.W."/>
            <person name="Van de Peer Y."/>
            <person name="Grigoriev I.V."/>
        </authorList>
    </citation>
    <scope>NUCLEOTIDE SEQUENCE [LARGE SCALE GENOMIC DNA]</scope>
    <source>
        <strain evidence="3 4">CCMP1545</strain>
    </source>
</reference>
<dbReference type="CDD" id="cd01673">
    <property type="entry name" value="dNK"/>
    <property type="match status" value="1"/>
</dbReference>
<gene>
    <name evidence="3" type="primary">DRNK</name>
    <name evidence="3" type="ORF">MICPUCDRAFT_70647</name>
</gene>